<dbReference type="Proteomes" id="UP001271007">
    <property type="component" value="Unassembled WGS sequence"/>
</dbReference>
<proteinExistence type="inferred from homology"/>
<comment type="similarity">
    <text evidence="1 5">Belongs to the D-isomer specific 2-hydroxyacid dehydrogenase family.</text>
</comment>
<dbReference type="Pfam" id="PF00389">
    <property type="entry name" value="2-Hacid_dh"/>
    <property type="match status" value="1"/>
</dbReference>
<dbReference type="AlphaFoldDB" id="A0AAJ0GD38"/>
<dbReference type="FunFam" id="3.40.50.720:FF:000203">
    <property type="entry name" value="D-3-phosphoglycerate dehydrogenase (SerA)"/>
    <property type="match status" value="1"/>
</dbReference>
<evidence type="ECO:0000256" key="2">
    <source>
        <dbReference type="ARBA" id="ARBA00022605"/>
    </source>
</evidence>
<name>A0AAJ0GD38_9PEZI</name>
<dbReference type="PROSITE" id="PS00671">
    <property type="entry name" value="D_2_HYDROXYACID_DH_3"/>
    <property type="match status" value="1"/>
</dbReference>
<keyword evidence="9" id="KW-1185">Reference proteome</keyword>
<keyword evidence="2" id="KW-0028">Amino-acid biosynthesis</keyword>
<dbReference type="InterPro" id="IPR036291">
    <property type="entry name" value="NAD(P)-bd_dom_sf"/>
</dbReference>
<dbReference type="SUPFAM" id="SSF51735">
    <property type="entry name" value="NAD(P)-binding Rossmann-fold domains"/>
    <property type="match status" value="1"/>
</dbReference>
<dbReference type="InterPro" id="IPR050857">
    <property type="entry name" value="D-2-hydroxyacid_DH"/>
</dbReference>
<feature type="domain" description="D-isomer specific 2-hydroxyacid dehydrogenase catalytic" evidence="6">
    <location>
        <begin position="6"/>
        <end position="316"/>
    </location>
</feature>
<evidence type="ECO:0000256" key="1">
    <source>
        <dbReference type="ARBA" id="ARBA00005854"/>
    </source>
</evidence>
<feature type="domain" description="D-isomer specific 2-hydroxyacid dehydrogenase NAD-binding" evidence="7">
    <location>
        <begin position="106"/>
        <end position="286"/>
    </location>
</feature>
<organism evidence="8 9">
    <name type="scientific">Extremus antarcticus</name>
    <dbReference type="NCBI Taxonomy" id="702011"/>
    <lineage>
        <taxon>Eukaryota</taxon>
        <taxon>Fungi</taxon>
        <taxon>Dikarya</taxon>
        <taxon>Ascomycota</taxon>
        <taxon>Pezizomycotina</taxon>
        <taxon>Dothideomycetes</taxon>
        <taxon>Dothideomycetidae</taxon>
        <taxon>Mycosphaerellales</taxon>
        <taxon>Extremaceae</taxon>
        <taxon>Extremus</taxon>
    </lineage>
</organism>
<dbReference type="PANTHER" id="PTHR42789">
    <property type="entry name" value="D-ISOMER SPECIFIC 2-HYDROXYACID DEHYDROGENASE FAMILY PROTEIN (AFU_ORTHOLOGUE AFUA_6G10090)"/>
    <property type="match status" value="1"/>
</dbReference>
<evidence type="ECO:0000259" key="6">
    <source>
        <dbReference type="Pfam" id="PF00389"/>
    </source>
</evidence>
<evidence type="ECO:0000256" key="3">
    <source>
        <dbReference type="ARBA" id="ARBA00023002"/>
    </source>
</evidence>
<evidence type="ECO:0000256" key="5">
    <source>
        <dbReference type="RuleBase" id="RU003719"/>
    </source>
</evidence>
<sequence>MSKPTVFVLDPYHSEALKKLQASPSVEAVLRDDARISQWRSEADALMIRSETRITAADLNEAKKLRVIVKQGVGVDNIDLEAAKERGVAVCNTPAMNSESVAELTIALALCIARRIAELDRRVRSGEAVNRSHVLGMSLYKKTIGVVGMGNIGKIVAKKWKAAMDGDIIAYDPFASEHAWTEIEHRRVTDLNDLLRDSDVISLHVPLTKGTKNMIRKPQFELMKSSAILLNCARGGIVDEDALLNALSEKKIYGAALDAMETEPPTTEAYRELLKNGNLIMTPHVGGNTVENQIASGTKVVETVLAVLEGEEVSNRLI</sequence>
<protein>
    <recommendedName>
        <fullName evidence="10">D-3-phosphoglycerate dehydrogenase</fullName>
    </recommendedName>
</protein>
<evidence type="ECO:0000313" key="8">
    <source>
        <dbReference type="EMBL" id="KAK3055243.1"/>
    </source>
</evidence>
<evidence type="ECO:0008006" key="10">
    <source>
        <dbReference type="Google" id="ProtNLM"/>
    </source>
</evidence>
<evidence type="ECO:0000259" key="7">
    <source>
        <dbReference type="Pfam" id="PF02826"/>
    </source>
</evidence>
<dbReference type="InterPro" id="IPR006140">
    <property type="entry name" value="D-isomer_DH_NAD-bd"/>
</dbReference>
<evidence type="ECO:0000313" key="9">
    <source>
        <dbReference type="Proteomes" id="UP001271007"/>
    </source>
</evidence>
<dbReference type="PROSITE" id="PS00065">
    <property type="entry name" value="D_2_HYDROXYACID_DH_1"/>
    <property type="match status" value="1"/>
</dbReference>
<dbReference type="Gene3D" id="3.40.50.720">
    <property type="entry name" value="NAD(P)-binding Rossmann-like Domain"/>
    <property type="match status" value="2"/>
</dbReference>
<dbReference type="EMBL" id="JAWDJX010000009">
    <property type="protein sequence ID" value="KAK3055243.1"/>
    <property type="molecule type" value="Genomic_DNA"/>
</dbReference>
<dbReference type="CDD" id="cd12173">
    <property type="entry name" value="PGDH_4"/>
    <property type="match status" value="1"/>
</dbReference>
<reference evidence="8" key="1">
    <citation type="submission" date="2023-04" db="EMBL/GenBank/DDBJ databases">
        <title>Black Yeasts Isolated from many extreme environments.</title>
        <authorList>
            <person name="Coleine C."/>
            <person name="Stajich J.E."/>
            <person name="Selbmann L."/>
        </authorList>
    </citation>
    <scope>NUCLEOTIDE SEQUENCE</scope>
    <source>
        <strain evidence="8">CCFEE 5312</strain>
    </source>
</reference>
<dbReference type="InterPro" id="IPR029753">
    <property type="entry name" value="D-isomer_DH_CS"/>
</dbReference>
<dbReference type="PANTHER" id="PTHR42789:SF1">
    <property type="entry name" value="D-ISOMER SPECIFIC 2-HYDROXYACID DEHYDROGENASE FAMILY PROTEIN (AFU_ORTHOLOGUE AFUA_6G10090)"/>
    <property type="match status" value="1"/>
</dbReference>
<evidence type="ECO:0000256" key="4">
    <source>
        <dbReference type="ARBA" id="ARBA00023027"/>
    </source>
</evidence>
<comment type="caution">
    <text evidence="8">The sequence shown here is derived from an EMBL/GenBank/DDBJ whole genome shotgun (WGS) entry which is preliminary data.</text>
</comment>
<dbReference type="GO" id="GO:0051287">
    <property type="term" value="F:NAD binding"/>
    <property type="evidence" value="ECO:0007669"/>
    <property type="project" value="InterPro"/>
</dbReference>
<gene>
    <name evidence="8" type="ORF">LTR09_003796</name>
</gene>
<dbReference type="GO" id="GO:0008652">
    <property type="term" value="P:amino acid biosynthetic process"/>
    <property type="evidence" value="ECO:0007669"/>
    <property type="project" value="UniProtKB-KW"/>
</dbReference>
<dbReference type="InterPro" id="IPR006139">
    <property type="entry name" value="D-isomer_2_OHA_DH_cat_dom"/>
</dbReference>
<dbReference type="Pfam" id="PF02826">
    <property type="entry name" value="2-Hacid_dh_C"/>
    <property type="match status" value="1"/>
</dbReference>
<dbReference type="SUPFAM" id="SSF52283">
    <property type="entry name" value="Formate/glycerate dehydrogenase catalytic domain-like"/>
    <property type="match status" value="1"/>
</dbReference>
<accession>A0AAJ0GD38</accession>
<dbReference type="GO" id="GO:0016616">
    <property type="term" value="F:oxidoreductase activity, acting on the CH-OH group of donors, NAD or NADP as acceptor"/>
    <property type="evidence" value="ECO:0007669"/>
    <property type="project" value="InterPro"/>
</dbReference>
<keyword evidence="4" id="KW-0520">NAD</keyword>
<dbReference type="InterPro" id="IPR029752">
    <property type="entry name" value="D-isomer_DH_CS1"/>
</dbReference>
<keyword evidence="3 5" id="KW-0560">Oxidoreductase</keyword>